<feature type="compositionally biased region" description="Polar residues" evidence="1">
    <location>
        <begin position="52"/>
        <end position="69"/>
    </location>
</feature>
<evidence type="ECO:0000313" key="3">
    <source>
        <dbReference type="Proteomes" id="UP001303760"/>
    </source>
</evidence>
<feature type="region of interest" description="Disordered" evidence="1">
    <location>
        <begin position="36"/>
        <end position="77"/>
    </location>
</feature>
<proteinExistence type="predicted"/>
<dbReference type="AlphaFoldDB" id="A0AAN7C262"/>
<accession>A0AAN7C262</accession>
<dbReference type="EMBL" id="MU860436">
    <property type="protein sequence ID" value="KAK4233983.1"/>
    <property type="molecule type" value="Genomic_DNA"/>
</dbReference>
<gene>
    <name evidence="2" type="ORF">C8A03DRAFT_38262</name>
</gene>
<sequence length="77" mass="8630">MSPTARTLEDLANNYFVPTQGAPDFKSRQWTELGKRRRVERDDAPSAAFQAPSISSELNATPPSLSEPRQTPPPKYR</sequence>
<dbReference type="Proteomes" id="UP001303760">
    <property type="component" value="Unassembled WGS sequence"/>
</dbReference>
<organism evidence="2 3">
    <name type="scientific">Achaetomium macrosporum</name>
    <dbReference type="NCBI Taxonomy" id="79813"/>
    <lineage>
        <taxon>Eukaryota</taxon>
        <taxon>Fungi</taxon>
        <taxon>Dikarya</taxon>
        <taxon>Ascomycota</taxon>
        <taxon>Pezizomycotina</taxon>
        <taxon>Sordariomycetes</taxon>
        <taxon>Sordariomycetidae</taxon>
        <taxon>Sordariales</taxon>
        <taxon>Chaetomiaceae</taxon>
        <taxon>Achaetomium</taxon>
    </lineage>
</organism>
<reference evidence="2" key="2">
    <citation type="submission" date="2023-05" db="EMBL/GenBank/DDBJ databases">
        <authorList>
            <consortium name="Lawrence Berkeley National Laboratory"/>
            <person name="Steindorff A."/>
            <person name="Hensen N."/>
            <person name="Bonometti L."/>
            <person name="Westerberg I."/>
            <person name="Brannstrom I.O."/>
            <person name="Guillou S."/>
            <person name="Cros-Aarteil S."/>
            <person name="Calhoun S."/>
            <person name="Haridas S."/>
            <person name="Kuo A."/>
            <person name="Mondo S."/>
            <person name="Pangilinan J."/>
            <person name="Riley R."/>
            <person name="Labutti K."/>
            <person name="Andreopoulos B."/>
            <person name="Lipzen A."/>
            <person name="Chen C."/>
            <person name="Yanf M."/>
            <person name="Daum C."/>
            <person name="Ng V."/>
            <person name="Clum A."/>
            <person name="Ohm R."/>
            <person name="Martin F."/>
            <person name="Silar P."/>
            <person name="Natvig D."/>
            <person name="Lalanne C."/>
            <person name="Gautier V."/>
            <person name="Ament-Velasquez S.L."/>
            <person name="Kruys A."/>
            <person name="Hutchinson M.I."/>
            <person name="Powell A.J."/>
            <person name="Barry K."/>
            <person name="Miller A.N."/>
            <person name="Grigoriev I.V."/>
            <person name="Debuchy R."/>
            <person name="Gladieux P."/>
            <person name="Thoren M.H."/>
            <person name="Johannesson H."/>
        </authorList>
    </citation>
    <scope>NUCLEOTIDE SEQUENCE</scope>
    <source>
        <strain evidence="2">CBS 532.94</strain>
    </source>
</reference>
<evidence type="ECO:0000256" key="1">
    <source>
        <dbReference type="SAM" id="MobiDB-lite"/>
    </source>
</evidence>
<reference evidence="2" key="1">
    <citation type="journal article" date="2023" name="Mol. Phylogenet. Evol.">
        <title>Genome-scale phylogeny and comparative genomics of the fungal order Sordariales.</title>
        <authorList>
            <person name="Hensen N."/>
            <person name="Bonometti L."/>
            <person name="Westerberg I."/>
            <person name="Brannstrom I.O."/>
            <person name="Guillou S."/>
            <person name="Cros-Aarteil S."/>
            <person name="Calhoun S."/>
            <person name="Haridas S."/>
            <person name="Kuo A."/>
            <person name="Mondo S."/>
            <person name="Pangilinan J."/>
            <person name="Riley R."/>
            <person name="LaButti K."/>
            <person name="Andreopoulos B."/>
            <person name="Lipzen A."/>
            <person name="Chen C."/>
            <person name="Yan M."/>
            <person name="Daum C."/>
            <person name="Ng V."/>
            <person name="Clum A."/>
            <person name="Steindorff A."/>
            <person name="Ohm R.A."/>
            <person name="Martin F."/>
            <person name="Silar P."/>
            <person name="Natvig D.O."/>
            <person name="Lalanne C."/>
            <person name="Gautier V."/>
            <person name="Ament-Velasquez S.L."/>
            <person name="Kruys A."/>
            <person name="Hutchinson M.I."/>
            <person name="Powell A.J."/>
            <person name="Barry K."/>
            <person name="Miller A.N."/>
            <person name="Grigoriev I.V."/>
            <person name="Debuchy R."/>
            <person name="Gladieux P."/>
            <person name="Hiltunen Thoren M."/>
            <person name="Johannesson H."/>
        </authorList>
    </citation>
    <scope>NUCLEOTIDE SEQUENCE</scope>
    <source>
        <strain evidence="2">CBS 532.94</strain>
    </source>
</reference>
<evidence type="ECO:0000313" key="2">
    <source>
        <dbReference type="EMBL" id="KAK4233983.1"/>
    </source>
</evidence>
<keyword evidence="3" id="KW-1185">Reference proteome</keyword>
<name>A0AAN7C262_9PEZI</name>
<protein>
    <submittedName>
        <fullName evidence="2">Uncharacterized protein</fullName>
    </submittedName>
</protein>
<comment type="caution">
    <text evidence="2">The sequence shown here is derived from an EMBL/GenBank/DDBJ whole genome shotgun (WGS) entry which is preliminary data.</text>
</comment>